<keyword evidence="5" id="KW-1185">Reference proteome</keyword>
<dbReference type="PIRSF" id="PIRSF018266">
    <property type="entry name" value="FecR"/>
    <property type="match status" value="1"/>
</dbReference>
<dbReference type="OrthoDB" id="649666at2"/>
<sequence>MKITPNDIKRYLEGKAAPSESEQVKQWLANPQNEAVARAVLGDLWTNSEIKLRSAKPDFEQMLWKTKFRMRPEEQSVGSLRASSRRARLGRAFSKAAAILIFPIIAFTAYLYFTYPVQQAATSAIDVSQYREVYTKPGTKLHFQLADGTMVWLNDGTTLRYPEVFAGPKREVFVDGEAYFEVKADKQHPFIVNNPMMNTLVTGTHFNINAYAADKFFEATLLEGHIALEGKSGNVELTPGEQLQLNMEAKTMVQKKVKSKNAIGWIDGRLIIQNERLDAALKKISRWYNVEIVVADKNLNNYELTCTLENEKMDQCMSLIANVLPVRYHIELIDEHKRIILTKQ</sequence>
<dbReference type="GO" id="GO:0016989">
    <property type="term" value="F:sigma factor antagonist activity"/>
    <property type="evidence" value="ECO:0007669"/>
    <property type="project" value="TreeGrafter"/>
</dbReference>
<dbReference type="EMBL" id="QAAD01000013">
    <property type="protein sequence ID" value="PTN07818.1"/>
    <property type="molecule type" value="Genomic_DNA"/>
</dbReference>
<accession>A0A2T5BZV0</accession>
<name>A0A2T5BZV0_9BACT</name>
<proteinExistence type="predicted"/>
<gene>
    <name evidence="4" type="ORF">C8N47_11384</name>
</gene>
<reference evidence="4 5" key="1">
    <citation type="submission" date="2018-04" db="EMBL/GenBank/DDBJ databases">
        <title>Genomic Encyclopedia of Archaeal and Bacterial Type Strains, Phase II (KMG-II): from individual species to whole genera.</title>
        <authorList>
            <person name="Goeker M."/>
        </authorList>
    </citation>
    <scope>NUCLEOTIDE SEQUENCE [LARGE SCALE GENOMIC DNA]</scope>
    <source>
        <strain evidence="4 5">DSM 28823</strain>
    </source>
</reference>
<comment type="caution">
    <text evidence="4">The sequence shown here is derived from an EMBL/GenBank/DDBJ whole genome shotgun (WGS) entry which is preliminary data.</text>
</comment>
<dbReference type="PANTHER" id="PTHR30273">
    <property type="entry name" value="PERIPLASMIC SIGNAL SENSOR AND SIGMA FACTOR ACTIVATOR FECR-RELATED"/>
    <property type="match status" value="1"/>
</dbReference>
<dbReference type="Pfam" id="PF04773">
    <property type="entry name" value="FecR"/>
    <property type="match status" value="1"/>
</dbReference>
<feature type="transmembrane region" description="Helical" evidence="1">
    <location>
        <begin position="92"/>
        <end position="113"/>
    </location>
</feature>
<dbReference type="AlphaFoldDB" id="A0A2T5BZV0"/>
<dbReference type="Proteomes" id="UP000243525">
    <property type="component" value="Unassembled WGS sequence"/>
</dbReference>
<evidence type="ECO:0000313" key="4">
    <source>
        <dbReference type="EMBL" id="PTN07818.1"/>
    </source>
</evidence>
<dbReference type="InterPro" id="IPR012373">
    <property type="entry name" value="Ferrdict_sens_TM"/>
</dbReference>
<keyword evidence="1" id="KW-1133">Transmembrane helix</keyword>
<dbReference type="Gene3D" id="3.55.50.30">
    <property type="match status" value="1"/>
</dbReference>
<dbReference type="PANTHER" id="PTHR30273:SF2">
    <property type="entry name" value="PROTEIN FECR"/>
    <property type="match status" value="1"/>
</dbReference>
<protein>
    <submittedName>
        <fullName evidence="4">FecR family protein</fullName>
    </submittedName>
</protein>
<evidence type="ECO:0000256" key="1">
    <source>
        <dbReference type="SAM" id="Phobius"/>
    </source>
</evidence>
<organism evidence="4 5">
    <name type="scientific">Mangrovibacterium marinum</name>
    <dbReference type="NCBI Taxonomy" id="1639118"/>
    <lineage>
        <taxon>Bacteria</taxon>
        <taxon>Pseudomonadati</taxon>
        <taxon>Bacteroidota</taxon>
        <taxon>Bacteroidia</taxon>
        <taxon>Marinilabiliales</taxon>
        <taxon>Prolixibacteraceae</taxon>
        <taxon>Mangrovibacterium</taxon>
    </lineage>
</organism>
<keyword evidence="1" id="KW-0812">Transmembrane</keyword>
<dbReference type="InterPro" id="IPR032508">
    <property type="entry name" value="FecR_C"/>
</dbReference>
<evidence type="ECO:0000259" key="2">
    <source>
        <dbReference type="Pfam" id="PF04773"/>
    </source>
</evidence>
<dbReference type="Pfam" id="PF16344">
    <property type="entry name" value="FecR_C"/>
    <property type="match status" value="1"/>
</dbReference>
<dbReference type="Gene3D" id="2.60.120.1440">
    <property type="match status" value="1"/>
</dbReference>
<feature type="domain" description="Protein FecR C-terminal" evidence="3">
    <location>
        <begin position="269"/>
        <end position="331"/>
    </location>
</feature>
<feature type="domain" description="FecR protein" evidence="2">
    <location>
        <begin position="133"/>
        <end position="226"/>
    </location>
</feature>
<dbReference type="RefSeq" id="WP_107823015.1">
    <property type="nucleotide sequence ID" value="NZ_OY782574.1"/>
</dbReference>
<evidence type="ECO:0000313" key="5">
    <source>
        <dbReference type="Proteomes" id="UP000243525"/>
    </source>
</evidence>
<keyword evidence="1" id="KW-0472">Membrane</keyword>
<evidence type="ECO:0000259" key="3">
    <source>
        <dbReference type="Pfam" id="PF16344"/>
    </source>
</evidence>
<dbReference type="InterPro" id="IPR006860">
    <property type="entry name" value="FecR"/>
</dbReference>